<keyword evidence="3" id="KW-0175">Coiled coil</keyword>
<dbReference type="GO" id="GO:0009421">
    <property type="term" value="C:bacterial-type flagellum filament cap"/>
    <property type="evidence" value="ECO:0007669"/>
    <property type="project" value="InterPro"/>
</dbReference>
<dbReference type="GO" id="GO:0005576">
    <property type="term" value="C:extracellular region"/>
    <property type="evidence" value="ECO:0007669"/>
    <property type="project" value="UniProtKB-SubCell"/>
</dbReference>
<evidence type="ECO:0000313" key="9">
    <source>
        <dbReference type="Proteomes" id="UP000655044"/>
    </source>
</evidence>
<dbReference type="InterPro" id="IPR003481">
    <property type="entry name" value="FliD_N"/>
</dbReference>
<dbReference type="GO" id="GO:0009424">
    <property type="term" value="C:bacterial-type flagellum hook"/>
    <property type="evidence" value="ECO:0007669"/>
    <property type="project" value="UniProtKB-UniRule"/>
</dbReference>
<gene>
    <name evidence="8" type="ORF">Pro02_76370</name>
</gene>
<dbReference type="InterPro" id="IPR010809">
    <property type="entry name" value="FliD_C"/>
</dbReference>
<evidence type="ECO:0000256" key="3">
    <source>
        <dbReference type="ARBA" id="ARBA00023054"/>
    </source>
</evidence>
<dbReference type="InterPro" id="IPR040026">
    <property type="entry name" value="FliD"/>
</dbReference>
<evidence type="ECO:0000259" key="6">
    <source>
        <dbReference type="Pfam" id="PF02465"/>
    </source>
</evidence>
<reference evidence="8" key="1">
    <citation type="submission" date="2021-01" db="EMBL/GenBank/DDBJ databases">
        <title>Whole genome shotgun sequence of Planobispora rosea NBRC 15558.</title>
        <authorList>
            <person name="Komaki H."/>
            <person name="Tamura T."/>
        </authorList>
    </citation>
    <scope>NUCLEOTIDE SEQUENCE</scope>
    <source>
        <strain evidence="8">NBRC 15558</strain>
    </source>
</reference>
<dbReference type="AlphaFoldDB" id="A0A8J3SCD8"/>
<feature type="domain" description="Flagellar hook-associated protein 2 C-terminal" evidence="7">
    <location>
        <begin position="304"/>
        <end position="544"/>
    </location>
</feature>
<evidence type="ECO:0000313" key="8">
    <source>
        <dbReference type="EMBL" id="GIH89229.1"/>
    </source>
</evidence>
<dbReference type="Proteomes" id="UP000655044">
    <property type="component" value="Unassembled WGS sequence"/>
</dbReference>
<dbReference type="GO" id="GO:0071973">
    <property type="term" value="P:bacterial-type flagellum-dependent cell motility"/>
    <property type="evidence" value="ECO:0007669"/>
    <property type="project" value="TreeGrafter"/>
</dbReference>
<dbReference type="PANTHER" id="PTHR30288">
    <property type="entry name" value="FLAGELLAR CAP/ASSEMBLY PROTEIN FLID"/>
    <property type="match status" value="1"/>
</dbReference>
<dbReference type="GO" id="GO:0007155">
    <property type="term" value="P:cell adhesion"/>
    <property type="evidence" value="ECO:0007669"/>
    <property type="project" value="InterPro"/>
</dbReference>
<dbReference type="EMBL" id="BOOI01000117">
    <property type="protein sequence ID" value="GIH89229.1"/>
    <property type="molecule type" value="Genomic_DNA"/>
</dbReference>
<dbReference type="Pfam" id="PF02465">
    <property type="entry name" value="FliD_N"/>
    <property type="match status" value="1"/>
</dbReference>
<comment type="caution">
    <text evidence="8">The sequence shown here is derived from an EMBL/GenBank/DDBJ whole genome shotgun (WGS) entry which is preliminary data.</text>
</comment>
<dbReference type="RefSeq" id="WP_189244141.1">
    <property type="nucleotide sequence ID" value="NZ_BMQP01000084.1"/>
</dbReference>
<name>A0A8J3SCD8_PLARO</name>
<comment type="similarity">
    <text evidence="1 5">Belongs to the FliD family.</text>
</comment>
<evidence type="ECO:0000256" key="1">
    <source>
        <dbReference type="ARBA" id="ARBA00009764"/>
    </source>
</evidence>
<protein>
    <recommendedName>
        <fullName evidence="5">Flagellar hook-associated protein 2</fullName>
        <shortName evidence="5">HAP2</shortName>
    </recommendedName>
    <alternativeName>
        <fullName evidence="5">Flagellar cap protein</fullName>
    </alternativeName>
</protein>
<keyword evidence="4 5" id="KW-0975">Bacterial flagellum</keyword>
<evidence type="ECO:0000256" key="2">
    <source>
        <dbReference type="ARBA" id="ARBA00011255"/>
    </source>
</evidence>
<comment type="function">
    <text evidence="5">Required for morphogenesis and for the elongation of the flagellar filament by facilitating polymerization of the flagellin monomers at the tip of growing filament. Forms a capping structure, which prevents flagellin subunits (transported through the central channel of the flagellum) from leaking out without polymerization at the distal end.</text>
</comment>
<proteinExistence type="inferred from homology"/>
<dbReference type="PANTHER" id="PTHR30288:SF0">
    <property type="entry name" value="FLAGELLAR HOOK-ASSOCIATED PROTEIN 2"/>
    <property type="match status" value="1"/>
</dbReference>
<comment type="subcellular location">
    <subcellularLocation>
        <location evidence="5">Secreted</location>
    </subcellularLocation>
    <subcellularLocation>
        <location evidence="5">Bacterial flagellum</location>
    </subcellularLocation>
</comment>
<feature type="domain" description="Flagellar hook-associated protein 2 N-terminal" evidence="6">
    <location>
        <begin position="10"/>
        <end position="105"/>
    </location>
</feature>
<evidence type="ECO:0000259" key="7">
    <source>
        <dbReference type="Pfam" id="PF07195"/>
    </source>
</evidence>
<evidence type="ECO:0000256" key="4">
    <source>
        <dbReference type="ARBA" id="ARBA00023143"/>
    </source>
</evidence>
<sequence>MTSSIDGLVSGLSTSSLISQLMQVESASQTKLKSKVTAQQKVQSSYQSVNARLAGLKAAADAMFADATWTGSKATSSSAAVTAVGTTGAPTATLSLDVVNLARAQVRTATFASPTSPVLTSDGNVPPITGVSIKIGTGDPVDITVAADKNTPQGLADAINARKLDVRAAVVTTDQGTVLQLTSTKTGTAAAFDFVGVARATSTFATASTPAVADMAAGVDITIGSNPPVNVAVGTDTPQGVADAINAAGIGVTAKVTAVNGQAKLEVFHSQAGAAETIDVAGLTVGPTVTRTGFAGTTNVAVTAQDAKISVGSGAGAYTVTSGSNSFTGVMQGVTLSVSKVESGITITSSPDTDTIANKMQAFVDAANAALTEISAQTAYNSTAKVKQPLTGNFGIRQITQNILSQVGNGQTGYGSFSQLGVQLDKSGRLAFNRETFLKAYAADPAAVKNAVTAKDPLIDNKVDAQGKPVPKTEVTGVMGLAEKLSIITNNATNSVTASIKGGESIITNLNKQIDAWDLRLERREAALRKQFSNLEVSLGKLNQQSTWLAGQIGSLPKIENGS</sequence>
<keyword evidence="5" id="KW-0964">Secreted</keyword>
<comment type="subunit">
    <text evidence="2 5">Homopentamer.</text>
</comment>
<accession>A0A8J3SCD8</accession>
<organism evidence="8 9">
    <name type="scientific">Planobispora rosea</name>
    <dbReference type="NCBI Taxonomy" id="35762"/>
    <lineage>
        <taxon>Bacteria</taxon>
        <taxon>Bacillati</taxon>
        <taxon>Actinomycetota</taxon>
        <taxon>Actinomycetes</taxon>
        <taxon>Streptosporangiales</taxon>
        <taxon>Streptosporangiaceae</taxon>
        <taxon>Planobispora</taxon>
    </lineage>
</organism>
<dbReference type="Pfam" id="PF07195">
    <property type="entry name" value="FliD_C"/>
    <property type="match status" value="1"/>
</dbReference>
<keyword evidence="9" id="KW-1185">Reference proteome</keyword>
<evidence type="ECO:0000256" key="5">
    <source>
        <dbReference type="RuleBase" id="RU362066"/>
    </source>
</evidence>